<accession>A0ABT2Y9W1</accession>
<evidence type="ECO:0000259" key="2">
    <source>
        <dbReference type="Pfam" id="PF00496"/>
    </source>
</evidence>
<dbReference type="Gene3D" id="3.40.190.10">
    <property type="entry name" value="Periplasmic binding protein-like II"/>
    <property type="match status" value="1"/>
</dbReference>
<dbReference type="Gene3D" id="3.90.76.10">
    <property type="entry name" value="Dipeptide-binding Protein, Domain 1"/>
    <property type="match status" value="1"/>
</dbReference>
<name>A0ABT2Y9W1_9BURK</name>
<protein>
    <submittedName>
        <fullName evidence="3">ABC transporter substrate-binding protein</fullName>
    </submittedName>
</protein>
<dbReference type="EMBL" id="JAJIRN010000001">
    <property type="protein sequence ID" value="MCV2367081.1"/>
    <property type="molecule type" value="Genomic_DNA"/>
</dbReference>
<dbReference type="InterPro" id="IPR030678">
    <property type="entry name" value="Peptide/Ni-bd"/>
</dbReference>
<dbReference type="InterPro" id="IPR006311">
    <property type="entry name" value="TAT_signal"/>
</dbReference>
<dbReference type="CDD" id="cd08512">
    <property type="entry name" value="PBP2_NikA_DppA_OppA_like_7"/>
    <property type="match status" value="1"/>
</dbReference>
<keyword evidence="1" id="KW-0732">Signal</keyword>
<dbReference type="PIRSF" id="PIRSF002741">
    <property type="entry name" value="MppA"/>
    <property type="match status" value="1"/>
</dbReference>
<evidence type="ECO:0000313" key="3">
    <source>
        <dbReference type="EMBL" id="MCV2367081.1"/>
    </source>
</evidence>
<dbReference type="InterPro" id="IPR000914">
    <property type="entry name" value="SBP_5_dom"/>
</dbReference>
<keyword evidence="4" id="KW-1185">Reference proteome</keyword>
<dbReference type="Gene3D" id="3.10.105.10">
    <property type="entry name" value="Dipeptide-binding Protein, Domain 3"/>
    <property type="match status" value="1"/>
</dbReference>
<sequence length="535" mass="59119">MNFPNPDRRRLLTQALLLSTGAWAGCGHVGTPKDTLVQAFAFDDIISMDPATSFEISGVEILGNTYERLVGFDLDEPSRIVGMLARSWQVSPDGLEFGFELKPGLRFASGNPLGAEDVVFSLQRAVRMDKTPAFILTQLGLSKSNVAERVVQTGPLTLSLKIGKPFAPSFVLNCLTATVASVVDKQLLLSKAKDDDLGAAWLKLNHAGSGPWKLRDWRANEILVIERNELFHGPRPALARVIYRHVKEAATQRLLLEKGDVDIARNLAPQDLAPLAARQDIKLTQQAKGVLYYLGLNQRNPLLAKPEVREAFKWLVDYEAIGATLIKGIGVPHQNFLPQGLLGASGERPYKLDVAKARALLAKAGLADGFKITMDVRTIQPVMGIAEAVQQTAGRAGIRIEIIPGDGKQVLTKYRQRRHDIFIGDWGTDYWDPHSNADTFTRNPDNSDGAKLKPLSWRNSWDIPELTRKTDAAVLEHDAARRVQMYEALQAEFRQSSPFVMLFQQTQVAALRKEVQGFRIGPTSDTTFMAPVSKL</sequence>
<organism evidence="3 4">
    <name type="scientific">Roseateles oligotrophus</name>
    <dbReference type="NCBI Taxonomy" id="1769250"/>
    <lineage>
        <taxon>Bacteria</taxon>
        <taxon>Pseudomonadati</taxon>
        <taxon>Pseudomonadota</taxon>
        <taxon>Betaproteobacteria</taxon>
        <taxon>Burkholderiales</taxon>
        <taxon>Sphaerotilaceae</taxon>
        <taxon>Roseateles</taxon>
    </lineage>
</organism>
<feature type="domain" description="Solute-binding protein family 5" evidence="2">
    <location>
        <begin position="80"/>
        <end position="446"/>
    </location>
</feature>
<gene>
    <name evidence="3" type="ORF">LNV07_03100</name>
</gene>
<reference evidence="3 4" key="1">
    <citation type="submission" date="2021-11" db="EMBL/GenBank/DDBJ databases">
        <authorList>
            <person name="Liang Q."/>
            <person name="Mou H."/>
            <person name="Liu Z."/>
        </authorList>
    </citation>
    <scope>NUCLEOTIDE SEQUENCE [LARGE SCALE GENOMIC DNA]</scope>
    <source>
        <strain evidence="3 4">CHU3</strain>
    </source>
</reference>
<dbReference type="InterPro" id="IPR039424">
    <property type="entry name" value="SBP_5"/>
</dbReference>
<evidence type="ECO:0000313" key="4">
    <source>
        <dbReference type="Proteomes" id="UP001209701"/>
    </source>
</evidence>
<feature type="chain" id="PRO_5045288106" evidence="1">
    <location>
        <begin position="25"/>
        <end position="535"/>
    </location>
</feature>
<dbReference type="PROSITE" id="PS51318">
    <property type="entry name" value="TAT"/>
    <property type="match status" value="1"/>
</dbReference>
<dbReference type="SUPFAM" id="SSF53850">
    <property type="entry name" value="Periplasmic binding protein-like II"/>
    <property type="match status" value="1"/>
</dbReference>
<dbReference type="Pfam" id="PF00496">
    <property type="entry name" value="SBP_bac_5"/>
    <property type="match status" value="1"/>
</dbReference>
<dbReference type="PANTHER" id="PTHR30290">
    <property type="entry name" value="PERIPLASMIC BINDING COMPONENT OF ABC TRANSPORTER"/>
    <property type="match status" value="1"/>
</dbReference>
<proteinExistence type="predicted"/>
<dbReference type="Proteomes" id="UP001209701">
    <property type="component" value="Unassembled WGS sequence"/>
</dbReference>
<feature type="signal peptide" evidence="1">
    <location>
        <begin position="1"/>
        <end position="24"/>
    </location>
</feature>
<dbReference type="RefSeq" id="WP_263569684.1">
    <property type="nucleotide sequence ID" value="NZ_JAJIRN010000001.1"/>
</dbReference>
<evidence type="ECO:0000256" key="1">
    <source>
        <dbReference type="SAM" id="SignalP"/>
    </source>
</evidence>
<comment type="caution">
    <text evidence="3">The sequence shown here is derived from an EMBL/GenBank/DDBJ whole genome shotgun (WGS) entry which is preliminary data.</text>
</comment>